<dbReference type="Pfam" id="PF00353">
    <property type="entry name" value="HemolysinCabind"/>
    <property type="match status" value="3"/>
</dbReference>
<dbReference type="HOGENOM" id="CLU_592763_0_0_6"/>
<keyword evidence="6" id="KW-1185">Reference proteome</keyword>
<dbReference type="InterPro" id="IPR050557">
    <property type="entry name" value="RTX_toxin/Mannuronan_C5-epim"/>
</dbReference>
<evidence type="ECO:0000256" key="1">
    <source>
        <dbReference type="ARBA" id="ARBA00004613"/>
    </source>
</evidence>
<dbReference type="SUPFAM" id="SSF51120">
    <property type="entry name" value="beta-Roll"/>
    <property type="match status" value="2"/>
</dbReference>
<evidence type="ECO:0000256" key="2">
    <source>
        <dbReference type="ARBA" id="ARBA00022525"/>
    </source>
</evidence>
<reference evidence="5" key="1">
    <citation type="journal article" date="2009" name="Environ. Microbiol.">
        <title>Dynamics of genome evolution in facultative symbionts of aphids.</title>
        <authorList>
            <person name="Degnan P.H."/>
            <person name="Leonardo T.E."/>
            <person name="Cass B.N."/>
            <person name="Hurwitz B."/>
            <person name="Stern D."/>
            <person name="Gibbs R.A."/>
            <person name="Richards S."/>
            <person name="Moran N.A."/>
        </authorList>
    </citation>
    <scope>NUCLEOTIDE SEQUENCE [LARGE SCALE GENOMIC DNA]</scope>
    <source>
        <strain evidence="5">LSR1</strain>
    </source>
</reference>
<comment type="subcellular location">
    <subcellularLocation>
        <location evidence="1">Secreted</location>
    </subcellularLocation>
</comment>
<evidence type="ECO:0000313" key="5">
    <source>
        <dbReference type="EMBL" id="EFL92028.1"/>
    </source>
</evidence>
<dbReference type="EMBL" id="GL379591">
    <property type="protein sequence ID" value="EFL92028.1"/>
    <property type="molecule type" value="Genomic_DNA"/>
</dbReference>
<dbReference type="InterPro" id="IPR001343">
    <property type="entry name" value="Hemolysn_Ca-bd"/>
</dbReference>
<keyword evidence="3" id="KW-0106">Calcium</keyword>
<dbReference type="Gene3D" id="2.150.10.10">
    <property type="entry name" value="Serralysin-like metalloprotease, C-terminal"/>
    <property type="match status" value="1"/>
</dbReference>
<dbReference type="PRINTS" id="PR00313">
    <property type="entry name" value="CABNDNGRPT"/>
</dbReference>
<dbReference type="PANTHER" id="PTHR38340:SF1">
    <property type="entry name" value="S-LAYER PROTEIN"/>
    <property type="match status" value="1"/>
</dbReference>
<evidence type="ECO:0000256" key="3">
    <source>
        <dbReference type="ARBA" id="ARBA00022837"/>
    </source>
</evidence>
<organism evidence="5 6">
    <name type="scientific">Candidatus Regiella insecticola LSR1</name>
    <dbReference type="NCBI Taxonomy" id="663321"/>
    <lineage>
        <taxon>Bacteria</taxon>
        <taxon>Pseudomonadati</taxon>
        <taxon>Pseudomonadota</taxon>
        <taxon>Gammaproteobacteria</taxon>
        <taxon>Enterobacterales</taxon>
        <taxon>Enterobacteriaceae</taxon>
        <taxon>aphid secondary symbionts</taxon>
        <taxon>Candidatus Regiella</taxon>
    </lineage>
</organism>
<sequence length="461" mass="51229">MYATTANGKKTELQHNFLLYTRDGFLIKGWPSRMTKDAKNSWQLITTLVAKYEPNLDRGWQNRTLGVKKNKIQLHQVTRNKQDQGQITVSGKSRDSVILLPKFIQLFTADTPYHDRREGDNGKNQFSSEDGNDILMGKGGTDLYLIKGENPQREIVIDNYDSSEKNVKNVRRDSLSVPFPVKYIHLTIAGDDVVISHRDQPTQHPTIRIRNFMKNEWHRHLSLLSESNHIIELYVNEANEVSLGRVNLTSGNDRVVIYNGTALSNNQLDVLAGDDMVADYSGRNHTLKGGEGNDILWVEEGNNILDGGTGSDFLYGCSGDDILSGGQDNDTLEAGIGDDIYQFADGDGHDIISESGGNERLSLTSVDIEKIWLEKKDNALKVLIRGADDSAVNGSVLIKNHYQNPEYAIETITASGYQLSGEKIAQMVNLVSAFSSVPGGMPSLQDHHVRTQINTLWVAVS</sequence>
<dbReference type="PROSITE" id="PS00330">
    <property type="entry name" value="HEMOLYSIN_CALCIUM"/>
    <property type="match status" value="1"/>
</dbReference>
<evidence type="ECO:0000313" key="6">
    <source>
        <dbReference type="Proteomes" id="UP000005726"/>
    </source>
</evidence>
<protein>
    <submittedName>
        <fullName evidence="5">Putative RTX-like protein</fullName>
    </submittedName>
</protein>
<name>E0WSQ9_9ENTR</name>
<dbReference type="Proteomes" id="UP000005726">
    <property type="component" value="Unassembled WGS sequence"/>
</dbReference>
<proteinExistence type="predicted"/>
<keyword evidence="2" id="KW-0964">Secreted</keyword>
<evidence type="ECO:0000256" key="4">
    <source>
        <dbReference type="SAM" id="MobiDB-lite"/>
    </source>
</evidence>
<gene>
    <name evidence="5" type="ORF">REG_0998</name>
</gene>
<dbReference type="InterPro" id="IPR018511">
    <property type="entry name" value="Hemolysin-typ_Ca-bd_CS"/>
</dbReference>
<dbReference type="GO" id="GO:0005576">
    <property type="term" value="C:extracellular region"/>
    <property type="evidence" value="ECO:0007669"/>
    <property type="project" value="UniProtKB-SubCell"/>
</dbReference>
<dbReference type="PANTHER" id="PTHR38340">
    <property type="entry name" value="S-LAYER PROTEIN"/>
    <property type="match status" value="1"/>
</dbReference>
<dbReference type="GO" id="GO:0005509">
    <property type="term" value="F:calcium ion binding"/>
    <property type="evidence" value="ECO:0007669"/>
    <property type="project" value="InterPro"/>
</dbReference>
<accession>E0WSQ9</accession>
<dbReference type="STRING" id="663321.REG_0998"/>
<dbReference type="RefSeq" id="WP_006704754.1">
    <property type="nucleotide sequence ID" value="NZ_CAWLGB010000003.1"/>
</dbReference>
<dbReference type="InterPro" id="IPR011049">
    <property type="entry name" value="Serralysin-like_metalloprot_C"/>
</dbReference>
<dbReference type="eggNOG" id="COG2931">
    <property type="taxonomic scope" value="Bacteria"/>
</dbReference>
<dbReference type="AlphaFoldDB" id="E0WSQ9"/>
<feature type="region of interest" description="Disordered" evidence="4">
    <location>
        <begin position="114"/>
        <end position="133"/>
    </location>
</feature>